<dbReference type="AlphaFoldDB" id="A0A8A1MHY4"/>
<protein>
    <submittedName>
        <fullName evidence="1">Uncharacterized protein</fullName>
    </submittedName>
</protein>
<gene>
    <name evidence="1" type="ORF">I7I51_06329</name>
</gene>
<dbReference type="VEuPathDB" id="FungiDB:I7I51_06329"/>
<reference evidence="1" key="1">
    <citation type="submission" date="2021-01" db="EMBL/GenBank/DDBJ databases">
        <title>Chromosome-level genome assembly of a human fungal pathogen reveals clustering of transcriptionally co-regulated genes.</title>
        <authorList>
            <person name="Voorhies M."/>
            <person name="Cohen S."/>
            <person name="Shea T.P."/>
            <person name="Petrus S."/>
            <person name="Munoz J.F."/>
            <person name="Poplawski S."/>
            <person name="Goldman W.E."/>
            <person name="Michael T."/>
            <person name="Cuomo C.A."/>
            <person name="Sil A."/>
            <person name="Beyhan S."/>
        </authorList>
    </citation>
    <scope>NUCLEOTIDE SEQUENCE</scope>
    <source>
        <strain evidence="1">WU24</strain>
    </source>
</reference>
<sequence length="155" mass="17242">MDSYTGSNGRMNAADFLERQDFKFNASCICKDERDAGSLLYSGSLINPTEDRKFDWAQNQISTPGILGFFNAHRAQVVMTGSFIVANEKHGSMVGRAEMAFRGEIDEERSDQLLMGGRVPEWNATLGFVRDSVGGAKQFYFTLAFDILDGAEYIN</sequence>
<organism evidence="1 2">
    <name type="scientific">Ajellomyces capsulatus</name>
    <name type="common">Darling's disease fungus</name>
    <name type="synonym">Histoplasma capsulatum</name>
    <dbReference type="NCBI Taxonomy" id="5037"/>
    <lineage>
        <taxon>Eukaryota</taxon>
        <taxon>Fungi</taxon>
        <taxon>Dikarya</taxon>
        <taxon>Ascomycota</taxon>
        <taxon>Pezizomycotina</taxon>
        <taxon>Eurotiomycetes</taxon>
        <taxon>Eurotiomycetidae</taxon>
        <taxon>Onygenales</taxon>
        <taxon>Ajellomycetaceae</taxon>
        <taxon>Histoplasma</taxon>
    </lineage>
</organism>
<evidence type="ECO:0000313" key="1">
    <source>
        <dbReference type="EMBL" id="QSS65485.1"/>
    </source>
</evidence>
<dbReference type="EMBL" id="CP069115">
    <property type="protein sequence ID" value="QSS65485.1"/>
    <property type="molecule type" value="Genomic_DNA"/>
</dbReference>
<dbReference type="Proteomes" id="UP000663671">
    <property type="component" value="Chromosome 3"/>
</dbReference>
<dbReference type="OrthoDB" id="5054768at2759"/>
<name>A0A8A1MHY4_AJECA</name>
<proteinExistence type="predicted"/>
<accession>A0A8A1MHY4</accession>
<evidence type="ECO:0000313" key="2">
    <source>
        <dbReference type="Proteomes" id="UP000663671"/>
    </source>
</evidence>